<dbReference type="InterPro" id="IPR027417">
    <property type="entry name" value="P-loop_NTPase"/>
</dbReference>
<name>A0A2M8WKJ8_9RHOB</name>
<dbReference type="GO" id="GO:0016740">
    <property type="term" value="F:transferase activity"/>
    <property type="evidence" value="ECO:0007669"/>
    <property type="project" value="UniProtKB-KW"/>
</dbReference>
<accession>A0A2M8WKJ8</accession>
<proteinExistence type="predicted"/>
<keyword evidence="2" id="KW-0808">Transferase</keyword>
<dbReference type="OrthoDB" id="5562925at2"/>
<dbReference type="Proteomes" id="UP000228531">
    <property type="component" value="Unassembled WGS sequence"/>
</dbReference>
<gene>
    <name evidence="2" type="ORF">BC777_0287</name>
</gene>
<dbReference type="EMBL" id="PGTY01000001">
    <property type="protein sequence ID" value="PJI91459.1"/>
    <property type="molecule type" value="Genomic_DNA"/>
</dbReference>
<dbReference type="SUPFAM" id="SSF52540">
    <property type="entry name" value="P-loop containing nucleoside triphosphate hydrolases"/>
    <property type="match status" value="1"/>
</dbReference>
<protein>
    <submittedName>
        <fullName evidence="2">LPS sulfotransferase NodH</fullName>
    </submittedName>
</protein>
<feature type="domain" description="Sulphotransferase Stf0" evidence="1">
    <location>
        <begin position="35"/>
        <end position="243"/>
    </location>
</feature>
<dbReference type="Pfam" id="PF09037">
    <property type="entry name" value="Sulphotransf"/>
    <property type="match status" value="1"/>
</dbReference>
<comment type="caution">
    <text evidence="2">The sequence shown here is derived from an EMBL/GenBank/DDBJ whole genome shotgun (WGS) entry which is preliminary data.</text>
</comment>
<evidence type="ECO:0000313" key="2">
    <source>
        <dbReference type="EMBL" id="PJI91459.1"/>
    </source>
</evidence>
<reference evidence="2 3" key="1">
    <citation type="submission" date="2017-11" db="EMBL/GenBank/DDBJ databases">
        <title>Genomic Encyclopedia of Archaeal and Bacterial Type Strains, Phase II (KMG-II): From Individual Species to Whole Genera.</title>
        <authorList>
            <person name="Goeker M."/>
        </authorList>
    </citation>
    <scope>NUCLEOTIDE SEQUENCE [LARGE SCALE GENOMIC DNA]</scope>
    <source>
        <strain evidence="2 3">DSM 29128</strain>
    </source>
</reference>
<evidence type="ECO:0000313" key="3">
    <source>
        <dbReference type="Proteomes" id="UP000228531"/>
    </source>
</evidence>
<dbReference type="InterPro" id="IPR024628">
    <property type="entry name" value="Sulfotransferase_Stf0_dom"/>
</dbReference>
<dbReference type="Gene3D" id="3.40.50.300">
    <property type="entry name" value="P-loop containing nucleotide triphosphate hydrolases"/>
    <property type="match status" value="1"/>
</dbReference>
<keyword evidence="3" id="KW-1185">Reference proteome</keyword>
<sequence>MSDTVSKVRINDGLWHRQFDSENDYPTVPVTKKFALCTTPRCGSHFLGHKLHDLGAFGYPLEYLNPGNWQVWNKRAGERPTLDFIKSIRTGPNGLFAVKLHHEHLTAFLKHEAEPLDYKFIHLRRRDLTKQAISFARAQQTGAWISDMPETAPACYDWALIAEKMDAISRGNADWQSFLRSVGVQPLEMYYEDIVADTPQAIAQIADYLDIDLAEVTPEEPAFAPKRQKKKAQDDWLTRFQADSRAMLSKGDAIPGVSYPDNVAVLRRRTVKVAKRLRAKAGF</sequence>
<dbReference type="AlphaFoldDB" id="A0A2M8WKJ8"/>
<dbReference type="RefSeq" id="WP_100366380.1">
    <property type="nucleotide sequence ID" value="NZ_PGTY01000001.1"/>
</dbReference>
<organism evidence="2 3">
    <name type="scientific">Yoonia maricola</name>
    <dbReference type="NCBI Taxonomy" id="420999"/>
    <lineage>
        <taxon>Bacteria</taxon>
        <taxon>Pseudomonadati</taxon>
        <taxon>Pseudomonadota</taxon>
        <taxon>Alphaproteobacteria</taxon>
        <taxon>Rhodobacterales</taxon>
        <taxon>Paracoccaceae</taxon>
        <taxon>Yoonia</taxon>
    </lineage>
</organism>
<evidence type="ECO:0000259" key="1">
    <source>
        <dbReference type="Pfam" id="PF09037"/>
    </source>
</evidence>